<organism evidence="3 4">
    <name type="scientific">Taishania pollutisoli</name>
    <dbReference type="NCBI Taxonomy" id="2766479"/>
    <lineage>
        <taxon>Bacteria</taxon>
        <taxon>Pseudomonadati</taxon>
        <taxon>Bacteroidota</taxon>
        <taxon>Flavobacteriia</taxon>
        <taxon>Flavobacteriales</taxon>
        <taxon>Crocinitomicaceae</taxon>
        <taxon>Taishania</taxon>
    </lineage>
</organism>
<evidence type="ECO:0000256" key="1">
    <source>
        <dbReference type="ARBA" id="ARBA00022729"/>
    </source>
</evidence>
<dbReference type="InterPro" id="IPR013783">
    <property type="entry name" value="Ig-like_fold"/>
</dbReference>
<dbReference type="SMART" id="SM00060">
    <property type="entry name" value="FN3"/>
    <property type="match status" value="3"/>
</dbReference>
<proteinExistence type="predicted"/>
<dbReference type="SUPFAM" id="SSF49265">
    <property type="entry name" value="Fibronectin type III"/>
    <property type="match status" value="2"/>
</dbReference>
<comment type="caution">
    <text evidence="3">The sequence shown here is derived from an EMBL/GenBank/DDBJ whole genome shotgun (WGS) entry which is preliminary data.</text>
</comment>
<gene>
    <name evidence="3" type="ORF">H9Y05_15160</name>
</gene>
<dbReference type="Proteomes" id="UP000652681">
    <property type="component" value="Unassembled WGS sequence"/>
</dbReference>
<evidence type="ECO:0000313" key="3">
    <source>
        <dbReference type="EMBL" id="MBC9813813.1"/>
    </source>
</evidence>
<dbReference type="RefSeq" id="WP_216714769.1">
    <property type="nucleotide sequence ID" value="NZ_JACVEL010000016.1"/>
</dbReference>
<dbReference type="InterPro" id="IPR003961">
    <property type="entry name" value="FN3_dom"/>
</dbReference>
<accession>A0A8J6PGA3</accession>
<name>A0A8J6PGA3_9FLAO</name>
<keyword evidence="4" id="KW-1185">Reference proteome</keyword>
<sequence length="560" mass="59588">MKHVNNTRLSFLNKVLIAVCILWINGLNAQLAYWDPTGQSGFGVSPFPPTSTATNVTVTGLVRGAGVATSGTAAGNAWGGNGWDGAANDDITWTMVAHTGYQQSFSGLAFRYRRSGTGPQSGTLQYAVNGGSYTTIGNLDFSSQSTSGAIHPTVNLSSVTELQNVPAGTVIKFRIAPAAGSGATGTFYIYTGSGGGLTVSGTVTPLPLDCDIPANLAENNVTANEADFNWDADGTNDFEYVLSQSAATPTGSGTAINGTSYSTSTLNPLTDYYFYVRQNCGNGNFSEWTMVNFTTLPLPCTVVTNLTSSNIDHESTDLSWDVSTGSTFEYVLDENSATPTGAGTSTTNVTHEATGLSASTTYYFHIRKDCGNGNYSEWETISFMTSAEPCLIVENIASSNVDHASADLSWDMSTGSTFEYVLDENSAAPTGTGISTTDVTHEATGLSASTTYYFHIRKDCGNGNYSEWETISFTTSSTVGIKGETTVTFALYPNPAVDQVVIHTEKRQGIVSLMSVNGQQLKQINLFETEVLDLFEINSGVYLLVYELNGNKSIERLIVQ</sequence>
<dbReference type="Pfam" id="PF18962">
    <property type="entry name" value="Por_Secre_tail"/>
    <property type="match status" value="1"/>
</dbReference>
<evidence type="ECO:0000313" key="4">
    <source>
        <dbReference type="Proteomes" id="UP000652681"/>
    </source>
</evidence>
<dbReference type="NCBIfam" id="TIGR04183">
    <property type="entry name" value="Por_Secre_tail"/>
    <property type="match status" value="1"/>
</dbReference>
<dbReference type="EMBL" id="JACVEL010000016">
    <property type="protein sequence ID" value="MBC9813813.1"/>
    <property type="molecule type" value="Genomic_DNA"/>
</dbReference>
<dbReference type="InterPro" id="IPR036116">
    <property type="entry name" value="FN3_sf"/>
</dbReference>
<dbReference type="Gene3D" id="2.60.40.10">
    <property type="entry name" value="Immunoglobulins"/>
    <property type="match status" value="3"/>
</dbReference>
<reference evidence="3" key="1">
    <citation type="submission" date="2020-09" db="EMBL/GenBank/DDBJ databases">
        <title>Taishania pollutisoli gen. nov., sp. nov., Isolated from Tetrabromobisphenol A-Contaminated Soil.</title>
        <authorList>
            <person name="Chen Q."/>
        </authorList>
    </citation>
    <scope>NUCLEOTIDE SEQUENCE</scope>
    <source>
        <strain evidence="3">CZZ-1</strain>
    </source>
</reference>
<keyword evidence="1" id="KW-0732">Signal</keyword>
<feature type="domain" description="Fibronectin type-III" evidence="2">
    <location>
        <begin position="302"/>
        <end position="389"/>
    </location>
</feature>
<dbReference type="AlphaFoldDB" id="A0A8J6PGA3"/>
<dbReference type="PROSITE" id="PS50853">
    <property type="entry name" value="FN3"/>
    <property type="match status" value="2"/>
</dbReference>
<feature type="domain" description="Fibronectin type-III" evidence="2">
    <location>
        <begin position="212"/>
        <end position="299"/>
    </location>
</feature>
<dbReference type="InterPro" id="IPR026444">
    <property type="entry name" value="Secre_tail"/>
</dbReference>
<evidence type="ECO:0000259" key="2">
    <source>
        <dbReference type="PROSITE" id="PS50853"/>
    </source>
</evidence>
<protein>
    <submittedName>
        <fullName evidence="3">T9SS type A sorting domain-containing protein</fullName>
    </submittedName>
</protein>